<dbReference type="Proteomes" id="UP000625711">
    <property type="component" value="Unassembled WGS sequence"/>
</dbReference>
<feature type="compositionally biased region" description="Basic and acidic residues" evidence="1">
    <location>
        <begin position="35"/>
        <end position="50"/>
    </location>
</feature>
<evidence type="ECO:0000313" key="2">
    <source>
        <dbReference type="EMBL" id="KAF7267904.1"/>
    </source>
</evidence>
<feature type="region of interest" description="Disordered" evidence="1">
    <location>
        <begin position="1"/>
        <end position="77"/>
    </location>
</feature>
<feature type="compositionally biased region" description="Basic and acidic residues" evidence="1">
    <location>
        <begin position="60"/>
        <end position="76"/>
    </location>
</feature>
<evidence type="ECO:0000313" key="3">
    <source>
        <dbReference type="Proteomes" id="UP000625711"/>
    </source>
</evidence>
<comment type="caution">
    <text evidence="2">The sequence shown here is derived from an EMBL/GenBank/DDBJ whole genome shotgun (WGS) entry which is preliminary data.</text>
</comment>
<feature type="compositionally biased region" description="Polar residues" evidence="1">
    <location>
        <begin position="8"/>
        <end position="18"/>
    </location>
</feature>
<gene>
    <name evidence="2" type="ORF">GWI33_018902</name>
</gene>
<accession>A0A834HVG4</accession>
<keyword evidence="3" id="KW-1185">Reference proteome</keyword>
<dbReference type="EMBL" id="JAACXV010014366">
    <property type="protein sequence ID" value="KAF7267904.1"/>
    <property type="molecule type" value="Genomic_DNA"/>
</dbReference>
<sequence>MVGILSPPRSSLGTSKQFFASPLPRSPQMKIQTGKYEEKNSGSRFERRDPSVSSSAASVGHEESGAAERHPSRIDVRTVAYPRPGRRTNHLTRDILHGRGAVVGVVIIADESDASRDLRVEETFRRFSCRVVFERAYSDYRLNRRNRSVLVDG</sequence>
<protein>
    <submittedName>
        <fullName evidence="2">Uncharacterized protein</fullName>
    </submittedName>
</protein>
<organism evidence="2 3">
    <name type="scientific">Rhynchophorus ferrugineus</name>
    <name type="common">Red palm weevil</name>
    <name type="synonym">Curculio ferrugineus</name>
    <dbReference type="NCBI Taxonomy" id="354439"/>
    <lineage>
        <taxon>Eukaryota</taxon>
        <taxon>Metazoa</taxon>
        <taxon>Ecdysozoa</taxon>
        <taxon>Arthropoda</taxon>
        <taxon>Hexapoda</taxon>
        <taxon>Insecta</taxon>
        <taxon>Pterygota</taxon>
        <taxon>Neoptera</taxon>
        <taxon>Endopterygota</taxon>
        <taxon>Coleoptera</taxon>
        <taxon>Polyphaga</taxon>
        <taxon>Cucujiformia</taxon>
        <taxon>Curculionidae</taxon>
        <taxon>Dryophthorinae</taxon>
        <taxon>Rhynchophorus</taxon>
    </lineage>
</organism>
<proteinExistence type="predicted"/>
<dbReference type="AlphaFoldDB" id="A0A834HVG4"/>
<reference evidence="2" key="1">
    <citation type="submission" date="2020-08" db="EMBL/GenBank/DDBJ databases">
        <title>Genome sequencing and assembly of the red palm weevil Rhynchophorus ferrugineus.</title>
        <authorList>
            <person name="Dias G.B."/>
            <person name="Bergman C.M."/>
            <person name="Manee M."/>
        </authorList>
    </citation>
    <scope>NUCLEOTIDE SEQUENCE</scope>
    <source>
        <strain evidence="2">AA-2017</strain>
        <tissue evidence="2">Whole larva</tissue>
    </source>
</reference>
<name>A0A834HVG4_RHYFE</name>
<evidence type="ECO:0000256" key="1">
    <source>
        <dbReference type="SAM" id="MobiDB-lite"/>
    </source>
</evidence>